<organism evidence="1 4">
    <name type="scientific">Peronospora belbahrii</name>
    <dbReference type="NCBI Taxonomy" id="622444"/>
    <lineage>
        <taxon>Eukaryota</taxon>
        <taxon>Sar</taxon>
        <taxon>Stramenopiles</taxon>
        <taxon>Oomycota</taxon>
        <taxon>Peronosporomycetes</taxon>
        <taxon>Peronosporales</taxon>
        <taxon>Peronosporaceae</taxon>
        <taxon>Peronospora</taxon>
    </lineage>
</organism>
<dbReference type="Proteomes" id="UP001160483">
    <property type="component" value="Unassembled WGS sequence"/>
</dbReference>
<keyword evidence="3" id="KW-1185">Reference proteome</keyword>
<protein>
    <submittedName>
        <fullName evidence="1">Uncharacterized protein</fullName>
    </submittedName>
</protein>
<reference evidence="1 3" key="1">
    <citation type="submission" date="2021-11" db="EMBL/GenBank/DDBJ databases">
        <authorList>
            <person name="Islam A."/>
            <person name="Islam S."/>
            <person name="Flora M.S."/>
            <person name="Rahman M."/>
            <person name="Ziaur R.M."/>
            <person name="Epstein J.H."/>
            <person name="Hassan M."/>
            <person name="Klassen M."/>
            <person name="Woodard K."/>
            <person name="Webb A."/>
            <person name="Webby R.J."/>
            <person name="El Zowalaty M.E."/>
        </authorList>
    </citation>
    <scope>NUCLEOTIDE SEQUENCE</scope>
    <source>
        <strain evidence="2">Pbs1</strain>
        <strain evidence="1">Pbs3</strain>
    </source>
</reference>
<name>A0AAU9L0E7_9STRA</name>
<evidence type="ECO:0000313" key="2">
    <source>
        <dbReference type="EMBL" id="CAH0520287.1"/>
    </source>
</evidence>
<dbReference type="EMBL" id="CAKLCB010000345">
    <property type="protein sequence ID" value="CAH0520287.1"/>
    <property type="molecule type" value="Genomic_DNA"/>
</dbReference>
<gene>
    <name evidence="2" type="ORF">PBS001_LOCUS6778</name>
    <name evidence="1" type="ORF">PBS003_LOCUS5328</name>
</gene>
<proteinExistence type="predicted"/>
<sequence>MIEEIAVLESNDVGTLSRRPTRSNVFAVQHVAAGRASIRRIPLLTASWGDTSFGLVTKFLGLRVTHSNKRENLLDQEEAILDIIQRPGCSRQMRRAPIGADCYDTVSVESEVPSITSAPGQPNVRTLQLLVGSLLWVARCTRPDIAFAVHKATRQTHAPRRRLKTREARCTLSERHMCT</sequence>
<evidence type="ECO:0000313" key="3">
    <source>
        <dbReference type="Proteomes" id="UP001158986"/>
    </source>
</evidence>
<evidence type="ECO:0000313" key="4">
    <source>
        <dbReference type="Proteomes" id="UP001160483"/>
    </source>
</evidence>
<comment type="caution">
    <text evidence="1">The sequence shown here is derived from an EMBL/GenBank/DDBJ whole genome shotgun (WGS) entry which is preliminary data.</text>
</comment>
<dbReference type="Proteomes" id="UP001158986">
    <property type="component" value="Unassembled WGS sequence"/>
</dbReference>
<accession>A0AAU9L0E7</accession>
<dbReference type="AlphaFoldDB" id="A0AAU9L0E7"/>
<evidence type="ECO:0000313" key="1">
    <source>
        <dbReference type="EMBL" id="CAH0478638.1"/>
    </source>
</evidence>
<dbReference type="EMBL" id="CAKKTJ010000264">
    <property type="protein sequence ID" value="CAH0478638.1"/>
    <property type="molecule type" value="Genomic_DNA"/>
</dbReference>